<feature type="transmembrane region" description="Helical" evidence="7">
    <location>
        <begin position="244"/>
        <end position="265"/>
    </location>
</feature>
<dbReference type="OrthoDB" id="27560at2"/>
<dbReference type="PROSITE" id="PS50928">
    <property type="entry name" value="ABC_TM1"/>
    <property type="match status" value="1"/>
</dbReference>
<comment type="subcellular location">
    <subcellularLocation>
        <location evidence="1 7">Cell membrane</location>
        <topology evidence="1 7">Multi-pass membrane protein</topology>
    </subcellularLocation>
</comment>
<evidence type="ECO:0000313" key="10">
    <source>
        <dbReference type="Proteomes" id="UP000250003"/>
    </source>
</evidence>
<feature type="transmembrane region" description="Helical" evidence="7">
    <location>
        <begin position="12"/>
        <end position="34"/>
    </location>
</feature>
<evidence type="ECO:0000256" key="4">
    <source>
        <dbReference type="ARBA" id="ARBA00022692"/>
    </source>
</evidence>
<dbReference type="KEGG" id="blau:DQQ01_11300"/>
<sequence length="280" mass="31507">MLNKRNRRISKVVTYVLLVFFSLYCIFPFIWMLISALKPKTEIRTATPTFLIQEPTLENFRRVLVDAGFLNYIKNSLFVSIAACLLSMVIAVMAGYALSRYYKLKAVKISNLAMMLSQMIPGVLLLVPLYLIMQKLNILESYRSLILAYTTFVIPLCTFMMSSFFDTVPLALEEAAEIDGCNKAQTIFKVILPLSLPSLVSTGLYAFINAWNEFMFGYIFISTDQYRTLTPAIMLFKGVNTVDWGGLMAGSVVAVIPVTLIFLFLQRYFLAGLMSGSVKG</sequence>
<feature type="transmembrane region" description="Helical" evidence="7">
    <location>
        <begin position="77"/>
        <end position="99"/>
    </location>
</feature>
<dbReference type="Gene3D" id="1.10.3720.10">
    <property type="entry name" value="MetI-like"/>
    <property type="match status" value="1"/>
</dbReference>
<evidence type="ECO:0000256" key="2">
    <source>
        <dbReference type="ARBA" id="ARBA00022448"/>
    </source>
</evidence>
<dbReference type="EMBL" id="CP030280">
    <property type="protein sequence ID" value="AWY98642.1"/>
    <property type="molecule type" value="Genomic_DNA"/>
</dbReference>
<feature type="transmembrane region" description="Helical" evidence="7">
    <location>
        <begin position="111"/>
        <end position="133"/>
    </location>
</feature>
<dbReference type="GO" id="GO:0005886">
    <property type="term" value="C:plasma membrane"/>
    <property type="evidence" value="ECO:0007669"/>
    <property type="project" value="UniProtKB-SubCell"/>
</dbReference>
<keyword evidence="10" id="KW-1185">Reference proteome</keyword>
<dbReference type="SUPFAM" id="SSF161098">
    <property type="entry name" value="MetI-like"/>
    <property type="match status" value="1"/>
</dbReference>
<feature type="domain" description="ABC transmembrane type-1" evidence="8">
    <location>
        <begin position="73"/>
        <end position="265"/>
    </location>
</feature>
<keyword evidence="5 7" id="KW-1133">Transmembrane helix</keyword>
<gene>
    <name evidence="9" type="ORF">DQQ01_11300</name>
</gene>
<dbReference type="CDD" id="cd06261">
    <property type="entry name" value="TM_PBP2"/>
    <property type="match status" value="1"/>
</dbReference>
<evidence type="ECO:0000256" key="1">
    <source>
        <dbReference type="ARBA" id="ARBA00004651"/>
    </source>
</evidence>
<evidence type="ECO:0000259" key="8">
    <source>
        <dbReference type="PROSITE" id="PS50928"/>
    </source>
</evidence>
<protein>
    <submittedName>
        <fullName evidence="9">Carbohydrate ABC transporter permease</fullName>
    </submittedName>
</protein>
<keyword evidence="2 7" id="KW-0813">Transport</keyword>
<evidence type="ECO:0000256" key="7">
    <source>
        <dbReference type="RuleBase" id="RU363032"/>
    </source>
</evidence>
<evidence type="ECO:0000256" key="6">
    <source>
        <dbReference type="ARBA" id="ARBA00023136"/>
    </source>
</evidence>
<evidence type="ECO:0000256" key="5">
    <source>
        <dbReference type="ARBA" id="ARBA00022989"/>
    </source>
</evidence>
<dbReference type="Pfam" id="PF00528">
    <property type="entry name" value="BPD_transp_1"/>
    <property type="match status" value="1"/>
</dbReference>
<dbReference type="PANTHER" id="PTHR32243:SF18">
    <property type="entry name" value="INNER MEMBRANE ABC TRANSPORTER PERMEASE PROTEIN YCJP"/>
    <property type="match status" value="1"/>
</dbReference>
<feature type="transmembrane region" description="Helical" evidence="7">
    <location>
        <begin position="186"/>
        <end position="208"/>
    </location>
</feature>
<accession>A0A2Z4UC90</accession>
<evidence type="ECO:0000256" key="3">
    <source>
        <dbReference type="ARBA" id="ARBA00022475"/>
    </source>
</evidence>
<dbReference type="AlphaFoldDB" id="A0A2Z4UC90"/>
<name>A0A2Z4UC90_9FIRM</name>
<comment type="similarity">
    <text evidence="7">Belongs to the binding-protein-dependent transport system permease family.</text>
</comment>
<dbReference type="InterPro" id="IPR000515">
    <property type="entry name" value="MetI-like"/>
</dbReference>
<keyword evidence="6 7" id="KW-0472">Membrane</keyword>
<dbReference type="RefSeq" id="WP_111920128.1">
    <property type="nucleotide sequence ID" value="NZ_CAUWHR010000026.1"/>
</dbReference>
<keyword evidence="4 7" id="KW-0812">Transmembrane</keyword>
<dbReference type="GO" id="GO:0055085">
    <property type="term" value="P:transmembrane transport"/>
    <property type="evidence" value="ECO:0007669"/>
    <property type="project" value="InterPro"/>
</dbReference>
<dbReference type="Proteomes" id="UP000250003">
    <property type="component" value="Chromosome"/>
</dbReference>
<proteinExistence type="inferred from homology"/>
<evidence type="ECO:0000313" key="9">
    <source>
        <dbReference type="EMBL" id="AWY98642.1"/>
    </source>
</evidence>
<dbReference type="InterPro" id="IPR035906">
    <property type="entry name" value="MetI-like_sf"/>
</dbReference>
<organism evidence="9 10">
    <name type="scientific">Blautia argi</name>
    <dbReference type="NCBI Taxonomy" id="1912897"/>
    <lineage>
        <taxon>Bacteria</taxon>
        <taxon>Bacillati</taxon>
        <taxon>Bacillota</taxon>
        <taxon>Clostridia</taxon>
        <taxon>Lachnospirales</taxon>
        <taxon>Lachnospiraceae</taxon>
        <taxon>Blautia</taxon>
    </lineage>
</organism>
<reference evidence="10" key="1">
    <citation type="submission" date="2018-06" db="EMBL/GenBank/DDBJ databases">
        <title>Description of Blautia argi sp. nov., a new anaerobic isolated from dog feces.</title>
        <authorList>
            <person name="Chang Y.-H."/>
            <person name="Paek J."/>
            <person name="Shin Y."/>
        </authorList>
    </citation>
    <scope>NUCLEOTIDE SEQUENCE [LARGE SCALE GENOMIC DNA]</scope>
    <source>
        <strain evidence="10">KCTC 15426</strain>
    </source>
</reference>
<keyword evidence="3" id="KW-1003">Cell membrane</keyword>
<feature type="transmembrane region" description="Helical" evidence="7">
    <location>
        <begin position="145"/>
        <end position="165"/>
    </location>
</feature>
<dbReference type="PANTHER" id="PTHR32243">
    <property type="entry name" value="MALTOSE TRANSPORT SYSTEM PERMEASE-RELATED"/>
    <property type="match status" value="1"/>
</dbReference>
<dbReference type="InterPro" id="IPR050901">
    <property type="entry name" value="BP-dep_ABC_trans_perm"/>
</dbReference>